<proteinExistence type="predicted"/>
<sequence length="115" mass="12503">MVMVRACSAWRRICARKMLDIASGQDLLRTDRFYAAVDRVVALGGEWLGRQAPTWHVAPCNAGAGLADWPRRVRVHEGFAQSLPIVRAFRGGGTFGGITHPPGAVWDCFWPGAGA</sequence>
<evidence type="ECO:0000313" key="2">
    <source>
        <dbReference type="Proteomes" id="UP000194432"/>
    </source>
</evidence>
<organism evidence="1 2">
    <name type="scientific">Acidovorax carolinensis</name>
    <dbReference type="NCBI Taxonomy" id="553814"/>
    <lineage>
        <taxon>Bacteria</taxon>
        <taxon>Pseudomonadati</taxon>
        <taxon>Pseudomonadota</taxon>
        <taxon>Betaproteobacteria</taxon>
        <taxon>Burkholderiales</taxon>
        <taxon>Comamonadaceae</taxon>
        <taxon>Acidovorax</taxon>
    </lineage>
</organism>
<reference evidence="1 2" key="1">
    <citation type="submission" date="2017-05" db="EMBL/GenBank/DDBJ databases">
        <title>Polyphasic characterization of four soil-derived phenanthrene-degrading Acidovorax strains and proposal of Acidovorax phenanthrenivorans sp. nov.</title>
        <authorList>
            <person name="Singleton D.R."/>
            <person name="Lee J."/>
            <person name="Dickey A.N."/>
            <person name="Stroud A."/>
            <person name="Scholl E.H."/>
            <person name="Wright F.A."/>
            <person name="Aitken M.D."/>
        </authorList>
    </citation>
    <scope>NUCLEOTIDE SEQUENCE [LARGE SCALE GENOMIC DNA]</scope>
    <source>
        <strain evidence="1">NA3</strain>
    </source>
</reference>
<dbReference type="KEGG" id="acin:CBP34_18275"/>
<name>A0A240U5X7_9BURK</name>
<dbReference type="EMBL" id="CP021361">
    <property type="protein sequence ID" value="ART53222.1"/>
    <property type="molecule type" value="Genomic_DNA"/>
</dbReference>
<accession>A0A240U5X7</accession>
<dbReference type="Proteomes" id="UP000194432">
    <property type="component" value="Chromosome 1"/>
</dbReference>
<protein>
    <submittedName>
        <fullName evidence="1">Uncharacterized protein</fullName>
    </submittedName>
</protein>
<evidence type="ECO:0000313" key="1">
    <source>
        <dbReference type="EMBL" id="ART53222.1"/>
    </source>
</evidence>
<keyword evidence="2" id="KW-1185">Reference proteome</keyword>
<dbReference type="AlphaFoldDB" id="A0A240U5X7"/>
<gene>
    <name evidence="1" type="ORF">CBP34_18275</name>
</gene>